<dbReference type="GO" id="GO:0016260">
    <property type="term" value="P:selenocysteine biosynthetic process"/>
    <property type="evidence" value="ECO:0007669"/>
    <property type="project" value="UniProtKB-UniRule"/>
</dbReference>
<feature type="domain" description="Aminoacyl-transfer RNA synthetases class-II family profile" evidence="16">
    <location>
        <begin position="174"/>
        <end position="411"/>
    </location>
</feature>
<dbReference type="GO" id="GO:0005737">
    <property type="term" value="C:cytoplasm"/>
    <property type="evidence" value="ECO:0007669"/>
    <property type="project" value="UniProtKB-SubCell"/>
</dbReference>
<dbReference type="PANTHER" id="PTHR43697">
    <property type="entry name" value="SERYL-TRNA SYNTHETASE"/>
    <property type="match status" value="1"/>
</dbReference>
<evidence type="ECO:0000259" key="16">
    <source>
        <dbReference type="PROSITE" id="PS50862"/>
    </source>
</evidence>
<feature type="binding site" evidence="12">
    <location>
        <position position="386"/>
    </location>
    <ligand>
        <name>L-serine</name>
        <dbReference type="ChEBI" id="CHEBI:33384"/>
    </ligand>
</feature>
<dbReference type="PATRIC" id="fig|1330330.3.peg.1534"/>
<feature type="binding site" evidence="12">
    <location>
        <position position="280"/>
    </location>
    <ligand>
        <name>ATP</name>
        <dbReference type="ChEBI" id="CHEBI:30616"/>
    </ligand>
</feature>
<dbReference type="GO" id="GO:0006434">
    <property type="term" value="P:seryl-tRNA aminoacylation"/>
    <property type="evidence" value="ECO:0007669"/>
    <property type="project" value="UniProtKB-UniRule"/>
</dbReference>
<comment type="catalytic activity">
    <reaction evidence="11 12">
        <text>tRNA(Ser) + L-serine + ATP = L-seryl-tRNA(Ser) + AMP + diphosphate + H(+)</text>
        <dbReference type="Rhea" id="RHEA:12292"/>
        <dbReference type="Rhea" id="RHEA-COMP:9669"/>
        <dbReference type="Rhea" id="RHEA-COMP:9703"/>
        <dbReference type="ChEBI" id="CHEBI:15378"/>
        <dbReference type="ChEBI" id="CHEBI:30616"/>
        <dbReference type="ChEBI" id="CHEBI:33019"/>
        <dbReference type="ChEBI" id="CHEBI:33384"/>
        <dbReference type="ChEBI" id="CHEBI:78442"/>
        <dbReference type="ChEBI" id="CHEBI:78533"/>
        <dbReference type="ChEBI" id="CHEBI:456215"/>
        <dbReference type="EC" id="6.1.1.11"/>
    </reaction>
</comment>
<dbReference type="InterPro" id="IPR015866">
    <property type="entry name" value="Ser-tRNA-synth_1_N"/>
</dbReference>
<keyword evidence="15" id="KW-0175">Coiled coil</keyword>
<dbReference type="PANTHER" id="PTHR43697:SF1">
    <property type="entry name" value="SERINE--TRNA LIGASE"/>
    <property type="match status" value="1"/>
</dbReference>
<keyword evidence="8 12" id="KW-0648">Protein biosynthesis</keyword>
<dbReference type="InterPro" id="IPR033729">
    <property type="entry name" value="SerRS_core"/>
</dbReference>
<evidence type="ECO:0000256" key="13">
    <source>
        <dbReference type="PIRSR" id="PIRSR001529-1"/>
    </source>
</evidence>
<dbReference type="PROSITE" id="PS50862">
    <property type="entry name" value="AA_TRNA_LIGASE_II"/>
    <property type="match status" value="1"/>
</dbReference>
<keyword evidence="18" id="KW-1185">Reference proteome</keyword>
<comment type="function">
    <text evidence="12">Catalyzes the attachment of serine to tRNA(Ser). Is also able to aminoacylate tRNA(Sec) with serine, to form the misacylated tRNA L-seryl-tRNA(Sec), which will be further converted into selenocysteinyl-tRNA(Sec).</text>
</comment>
<name>A0A0G2ZFV7_9BACT</name>
<dbReference type="InterPro" id="IPR042103">
    <property type="entry name" value="SerRS_1_N_sf"/>
</dbReference>
<accession>A0A0G2ZFV7</accession>
<dbReference type="InterPro" id="IPR006195">
    <property type="entry name" value="aa-tRNA-synth_II"/>
</dbReference>
<comment type="pathway">
    <text evidence="2 12">Aminoacyl-tRNA biosynthesis; selenocysteinyl-tRNA(Sec) biosynthesis; L-seryl-tRNA(Sec) from L-serine and tRNA(Sec): step 1/1.</text>
</comment>
<keyword evidence="4 12" id="KW-0963">Cytoplasm</keyword>
<dbReference type="SUPFAM" id="SSF46589">
    <property type="entry name" value="tRNA-binding arm"/>
    <property type="match status" value="1"/>
</dbReference>
<feature type="binding site" evidence="12 14">
    <location>
        <begin position="264"/>
        <end position="266"/>
    </location>
    <ligand>
        <name>ATP</name>
        <dbReference type="ChEBI" id="CHEBI:30616"/>
    </ligand>
</feature>
<feature type="coiled-coil region" evidence="15">
    <location>
        <begin position="33"/>
        <end position="98"/>
    </location>
</feature>
<evidence type="ECO:0000256" key="7">
    <source>
        <dbReference type="ARBA" id="ARBA00022840"/>
    </source>
</evidence>
<dbReference type="AlphaFoldDB" id="A0A0G2ZFV7"/>
<dbReference type="EC" id="6.1.1.11" evidence="12"/>
<comment type="catalytic activity">
    <reaction evidence="10 12">
        <text>tRNA(Sec) + L-serine + ATP = L-seryl-tRNA(Sec) + AMP + diphosphate + H(+)</text>
        <dbReference type="Rhea" id="RHEA:42580"/>
        <dbReference type="Rhea" id="RHEA-COMP:9742"/>
        <dbReference type="Rhea" id="RHEA-COMP:10128"/>
        <dbReference type="ChEBI" id="CHEBI:15378"/>
        <dbReference type="ChEBI" id="CHEBI:30616"/>
        <dbReference type="ChEBI" id="CHEBI:33019"/>
        <dbReference type="ChEBI" id="CHEBI:33384"/>
        <dbReference type="ChEBI" id="CHEBI:78442"/>
        <dbReference type="ChEBI" id="CHEBI:78533"/>
        <dbReference type="ChEBI" id="CHEBI:456215"/>
        <dbReference type="EC" id="6.1.1.11"/>
    </reaction>
</comment>
<dbReference type="STRING" id="1330330.IX53_07580"/>
<dbReference type="RefSeq" id="WP_047754833.1">
    <property type="nucleotide sequence ID" value="NZ_CAJUHA010000017.1"/>
</dbReference>
<dbReference type="InterPro" id="IPR045864">
    <property type="entry name" value="aa-tRNA-synth_II/BPL/LPL"/>
</dbReference>
<dbReference type="NCBIfam" id="TIGR00414">
    <property type="entry name" value="serS"/>
    <property type="match status" value="1"/>
</dbReference>
<evidence type="ECO:0000256" key="12">
    <source>
        <dbReference type="HAMAP-Rule" id="MF_00176"/>
    </source>
</evidence>
<dbReference type="InterPro" id="IPR010978">
    <property type="entry name" value="tRNA-bd_arm"/>
</dbReference>
<evidence type="ECO:0000256" key="1">
    <source>
        <dbReference type="ARBA" id="ARBA00004496"/>
    </source>
</evidence>
<keyword evidence="9 12" id="KW-0030">Aminoacyl-tRNA synthetase</keyword>
<dbReference type="InterPro" id="IPR002317">
    <property type="entry name" value="Ser-tRNA-ligase_type_1"/>
</dbReference>
<evidence type="ECO:0000256" key="4">
    <source>
        <dbReference type="ARBA" id="ARBA00022490"/>
    </source>
</evidence>
<evidence type="ECO:0000313" key="17">
    <source>
        <dbReference type="EMBL" id="AKI97698.1"/>
    </source>
</evidence>
<organism evidence="17 18">
    <name type="scientific">Kosmotoga pacifica</name>
    <dbReference type="NCBI Taxonomy" id="1330330"/>
    <lineage>
        <taxon>Bacteria</taxon>
        <taxon>Thermotogati</taxon>
        <taxon>Thermotogota</taxon>
        <taxon>Thermotogae</taxon>
        <taxon>Kosmotogales</taxon>
        <taxon>Kosmotogaceae</taxon>
        <taxon>Kosmotoga</taxon>
    </lineage>
</organism>
<dbReference type="Pfam" id="PF00587">
    <property type="entry name" value="tRNA-synt_2b"/>
    <property type="match status" value="1"/>
</dbReference>
<comment type="domain">
    <text evidence="12">Consists of two distinct domains, a catalytic core and a N-terminal extension that is involved in tRNA binding.</text>
</comment>
<dbReference type="PRINTS" id="PR00981">
    <property type="entry name" value="TRNASYNTHSER"/>
</dbReference>
<reference evidence="17 18" key="1">
    <citation type="submission" date="2015-04" db="EMBL/GenBank/DDBJ databases">
        <title>Complete Genome Sequence of Kosmotoga pacifica SLHLJ1.</title>
        <authorList>
            <person name="Jiang L.J."/>
            <person name="Shao Z.Z."/>
            <person name="Jebbar M."/>
        </authorList>
    </citation>
    <scope>NUCLEOTIDE SEQUENCE [LARGE SCALE GENOMIC DNA]</scope>
    <source>
        <strain evidence="17 18">SLHLJ1</strain>
    </source>
</reference>
<gene>
    <name evidence="12" type="primary">serS</name>
    <name evidence="17" type="ORF">IX53_07580</name>
</gene>
<dbReference type="InterPro" id="IPR002314">
    <property type="entry name" value="aa-tRNA-synt_IIb"/>
</dbReference>
<feature type="binding site" evidence="12 14">
    <location>
        <begin position="351"/>
        <end position="354"/>
    </location>
    <ligand>
        <name>ATP</name>
        <dbReference type="ChEBI" id="CHEBI:30616"/>
    </ligand>
</feature>
<dbReference type="GO" id="GO:0005524">
    <property type="term" value="F:ATP binding"/>
    <property type="evidence" value="ECO:0007669"/>
    <property type="project" value="UniProtKB-UniRule"/>
</dbReference>
<feature type="binding site" evidence="13">
    <location>
        <position position="264"/>
    </location>
    <ligand>
        <name>L-serine</name>
        <dbReference type="ChEBI" id="CHEBI:33384"/>
    </ligand>
</feature>
<comment type="subcellular location">
    <subcellularLocation>
        <location evidence="1 12">Cytoplasm</location>
    </subcellularLocation>
</comment>
<feature type="binding site" evidence="14">
    <location>
        <begin position="280"/>
        <end position="283"/>
    </location>
    <ligand>
        <name>ATP</name>
        <dbReference type="ChEBI" id="CHEBI:30616"/>
    </ligand>
</feature>
<dbReference type="Gene3D" id="3.30.930.10">
    <property type="entry name" value="Bira Bifunctional Protein, Domain 2"/>
    <property type="match status" value="1"/>
</dbReference>
<evidence type="ECO:0000256" key="10">
    <source>
        <dbReference type="ARBA" id="ARBA00047929"/>
    </source>
</evidence>
<evidence type="ECO:0000256" key="5">
    <source>
        <dbReference type="ARBA" id="ARBA00022598"/>
    </source>
</evidence>
<dbReference type="GO" id="GO:0004828">
    <property type="term" value="F:serine-tRNA ligase activity"/>
    <property type="evidence" value="ECO:0007669"/>
    <property type="project" value="UniProtKB-UniRule"/>
</dbReference>
<dbReference type="SUPFAM" id="SSF55681">
    <property type="entry name" value="Class II aaRS and biotin synthetases"/>
    <property type="match status" value="1"/>
</dbReference>
<protein>
    <recommendedName>
        <fullName evidence="12">Serine--tRNA ligase</fullName>
        <ecNumber evidence="12">6.1.1.11</ecNumber>
    </recommendedName>
    <alternativeName>
        <fullName evidence="12">Seryl-tRNA synthetase</fullName>
        <shortName evidence="12">SerRS</shortName>
    </alternativeName>
    <alternativeName>
        <fullName evidence="12">Seryl-tRNA(Ser/Sec) synthetase</fullName>
    </alternativeName>
</protein>
<feature type="binding site" evidence="12 13">
    <location>
        <position position="287"/>
    </location>
    <ligand>
        <name>L-serine</name>
        <dbReference type="ChEBI" id="CHEBI:33384"/>
    </ligand>
</feature>
<dbReference type="CDD" id="cd00770">
    <property type="entry name" value="SerRS_core"/>
    <property type="match status" value="1"/>
</dbReference>
<dbReference type="KEGG" id="kpf:IX53_07580"/>
<evidence type="ECO:0000256" key="11">
    <source>
        <dbReference type="ARBA" id="ARBA00048823"/>
    </source>
</evidence>
<evidence type="ECO:0000256" key="15">
    <source>
        <dbReference type="SAM" id="Coils"/>
    </source>
</evidence>
<evidence type="ECO:0000256" key="8">
    <source>
        <dbReference type="ARBA" id="ARBA00022917"/>
    </source>
</evidence>
<comment type="subunit">
    <text evidence="12">Homodimer. The tRNA molecule binds across the dimer.</text>
</comment>
<feature type="binding site" evidence="12">
    <location>
        <begin position="233"/>
        <end position="235"/>
    </location>
    <ligand>
        <name>L-serine</name>
        <dbReference type="ChEBI" id="CHEBI:33384"/>
    </ligand>
</feature>
<dbReference type="Proteomes" id="UP000035159">
    <property type="component" value="Chromosome"/>
</dbReference>
<evidence type="ECO:0000313" key="18">
    <source>
        <dbReference type="Proteomes" id="UP000035159"/>
    </source>
</evidence>
<feature type="binding site" evidence="13">
    <location>
        <position position="233"/>
    </location>
    <ligand>
        <name>L-serine</name>
        <dbReference type="ChEBI" id="CHEBI:33384"/>
    </ligand>
</feature>
<evidence type="ECO:0000256" key="6">
    <source>
        <dbReference type="ARBA" id="ARBA00022741"/>
    </source>
</evidence>
<dbReference type="OrthoDB" id="9804647at2"/>
<keyword evidence="5 12" id="KW-0436">Ligase</keyword>
<keyword evidence="6 12" id="KW-0547">Nucleotide-binding</keyword>
<evidence type="ECO:0000256" key="14">
    <source>
        <dbReference type="PIRSR" id="PIRSR001529-2"/>
    </source>
</evidence>
<sequence>MIDIKIVRNNPEILEKALKNRNVDPALLEEILKIDAERRNAIAAADKKKAERNRISSEIAKAMASGNKEEAEALKNRAKEISQEVKELNQKASELDEFLKQKLLYVPNIPHESVPVGVDENDNVEVRKWGEPRKFDFEPKPHWELGIQSDMLDFDRAAKLSGSRFVVLRKQLARLERALINFMLDLHTTEHGYEEVALPHLVKRETMLSTGQLPKFEEDAYKTEPDDMFLIPTAEVPLVAQHRDEILELSSLPRKYTAYTPCYRREAGSYGRDVKGMIRVHQFDKVELVWFTHPENSYEALEKLTADAEEVLKRLELPYRVVALCTGDLGFVAAKTYDIEVWLPSYNTYREISSCSNAEDFQARRGNIRFRDRDNKLKFIHTLNGSGLAIGRTLIAIVENYQQPDGKIKVPKVLIPYMEAEVIG</sequence>
<comment type="similarity">
    <text evidence="3 12">Belongs to the class-II aminoacyl-tRNA synthetase family. Type-1 seryl-tRNA synthetase subfamily.</text>
</comment>
<dbReference type="Pfam" id="PF02403">
    <property type="entry name" value="Seryl_tRNA_N"/>
    <property type="match status" value="1"/>
</dbReference>
<dbReference type="EMBL" id="CP011232">
    <property type="protein sequence ID" value="AKI97698.1"/>
    <property type="molecule type" value="Genomic_DNA"/>
</dbReference>
<dbReference type="HAMAP" id="MF_00176">
    <property type="entry name" value="Ser_tRNA_synth_type1"/>
    <property type="match status" value="1"/>
</dbReference>
<dbReference type="UniPathway" id="UPA00906">
    <property type="reaction ID" value="UER00895"/>
</dbReference>
<evidence type="ECO:0000256" key="9">
    <source>
        <dbReference type="ARBA" id="ARBA00023146"/>
    </source>
</evidence>
<keyword evidence="7 12" id="KW-0067">ATP-binding</keyword>
<evidence type="ECO:0000256" key="3">
    <source>
        <dbReference type="ARBA" id="ARBA00010728"/>
    </source>
</evidence>
<proteinExistence type="inferred from homology"/>
<feature type="binding site" evidence="13">
    <location>
        <position position="384"/>
    </location>
    <ligand>
        <name>L-serine</name>
        <dbReference type="ChEBI" id="CHEBI:33384"/>
    </ligand>
</feature>
<dbReference type="Gene3D" id="1.10.287.40">
    <property type="entry name" value="Serine-tRNA synthetase, tRNA binding domain"/>
    <property type="match status" value="1"/>
</dbReference>
<dbReference type="PIRSF" id="PIRSF001529">
    <property type="entry name" value="Ser-tRNA-synth_IIa"/>
    <property type="match status" value="1"/>
</dbReference>
<evidence type="ECO:0000256" key="2">
    <source>
        <dbReference type="ARBA" id="ARBA00005045"/>
    </source>
</evidence>